<evidence type="ECO:0000313" key="2">
    <source>
        <dbReference type="Proteomes" id="UP000250266"/>
    </source>
</evidence>
<proteinExistence type="predicted"/>
<organism evidence="1 2">
    <name type="scientific">Lepidopterella palustris CBS 459.81</name>
    <dbReference type="NCBI Taxonomy" id="1314670"/>
    <lineage>
        <taxon>Eukaryota</taxon>
        <taxon>Fungi</taxon>
        <taxon>Dikarya</taxon>
        <taxon>Ascomycota</taxon>
        <taxon>Pezizomycotina</taxon>
        <taxon>Dothideomycetes</taxon>
        <taxon>Pleosporomycetidae</taxon>
        <taxon>Mytilinidiales</taxon>
        <taxon>Argynnaceae</taxon>
        <taxon>Lepidopterella</taxon>
    </lineage>
</organism>
<name>A0A8E2JC65_9PEZI</name>
<dbReference type="EMBL" id="KV745158">
    <property type="protein sequence ID" value="OCK77058.1"/>
    <property type="molecule type" value="Genomic_DNA"/>
</dbReference>
<reference evidence="1 2" key="1">
    <citation type="journal article" date="2016" name="Nat. Commun.">
        <title>Ectomycorrhizal ecology is imprinted in the genome of the dominant symbiotic fungus Cenococcum geophilum.</title>
        <authorList>
            <consortium name="DOE Joint Genome Institute"/>
            <person name="Peter M."/>
            <person name="Kohler A."/>
            <person name="Ohm R.A."/>
            <person name="Kuo A."/>
            <person name="Krutzmann J."/>
            <person name="Morin E."/>
            <person name="Arend M."/>
            <person name="Barry K.W."/>
            <person name="Binder M."/>
            <person name="Choi C."/>
            <person name="Clum A."/>
            <person name="Copeland A."/>
            <person name="Grisel N."/>
            <person name="Haridas S."/>
            <person name="Kipfer T."/>
            <person name="LaButti K."/>
            <person name="Lindquist E."/>
            <person name="Lipzen A."/>
            <person name="Maire R."/>
            <person name="Meier B."/>
            <person name="Mihaltcheva S."/>
            <person name="Molinier V."/>
            <person name="Murat C."/>
            <person name="Poggeler S."/>
            <person name="Quandt C.A."/>
            <person name="Sperisen C."/>
            <person name="Tritt A."/>
            <person name="Tisserant E."/>
            <person name="Crous P.W."/>
            <person name="Henrissat B."/>
            <person name="Nehls U."/>
            <person name="Egli S."/>
            <person name="Spatafora J.W."/>
            <person name="Grigoriev I.V."/>
            <person name="Martin F.M."/>
        </authorList>
    </citation>
    <scope>NUCLEOTIDE SEQUENCE [LARGE SCALE GENOMIC DNA]</scope>
    <source>
        <strain evidence="1 2">CBS 459.81</strain>
    </source>
</reference>
<protein>
    <submittedName>
        <fullName evidence="1">Uncharacterized protein</fullName>
    </submittedName>
</protein>
<gene>
    <name evidence="1" type="ORF">K432DRAFT_129995</name>
</gene>
<dbReference type="Proteomes" id="UP000250266">
    <property type="component" value="Unassembled WGS sequence"/>
</dbReference>
<dbReference type="AlphaFoldDB" id="A0A8E2JC65"/>
<accession>A0A8E2JC65</accession>
<sequence>MSRAHVQFLQCRTRNLISFPRRLRQCWPRSICRWSARVLRGWFGHKGLRKTGFFFFFYCCQYPRACVGHGARATCSPMRGWMESVLRREFLAGFCWSTELSLCTYDFWAFNRLWLAYRALLSWLWGRNLLPFLLPLQEALLPLKDVLAFTLLSLLFFRQEGLVWERGV</sequence>
<keyword evidence="2" id="KW-1185">Reference proteome</keyword>
<evidence type="ECO:0000313" key="1">
    <source>
        <dbReference type="EMBL" id="OCK77058.1"/>
    </source>
</evidence>